<dbReference type="Proteomes" id="UP001501410">
    <property type="component" value="Unassembled WGS sequence"/>
</dbReference>
<reference evidence="3" key="1">
    <citation type="journal article" date="2019" name="Int. J. Syst. Evol. Microbiol.">
        <title>The Global Catalogue of Microorganisms (GCM) 10K type strain sequencing project: providing services to taxonomists for standard genome sequencing and annotation.</title>
        <authorList>
            <consortium name="The Broad Institute Genomics Platform"/>
            <consortium name="The Broad Institute Genome Sequencing Center for Infectious Disease"/>
            <person name="Wu L."/>
            <person name="Ma J."/>
        </authorList>
    </citation>
    <scope>NUCLEOTIDE SEQUENCE [LARGE SCALE GENOMIC DNA]</scope>
    <source>
        <strain evidence="3">JCM 31921</strain>
    </source>
</reference>
<protein>
    <submittedName>
        <fullName evidence="2">Uncharacterized protein</fullName>
    </submittedName>
</protein>
<keyword evidence="1" id="KW-1133">Transmembrane helix</keyword>
<keyword evidence="1" id="KW-0472">Membrane</keyword>
<dbReference type="RefSeq" id="WP_344823804.1">
    <property type="nucleotide sequence ID" value="NZ_BAABEZ010000014.1"/>
</dbReference>
<feature type="transmembrane region" description="Helical" evidence="1">
    <location>
        <begin position="84"/>
        <end position="103"/>
    </location>
</feature>
<evidence type="ECO:0000313" key="3">
    <source>
        <dbReference type="Proteomes" id="UP001501410"/>
    </source>
</evidence>
<proteinExistence type="predicted"/>
<gene>
    <name evidence="2" type="ORF">GCM10023092_11550</name>
</gene>
<name>A0ABP8MLP8_9BACT</name>
<evidence type="ECO:0000313" key="2">
    <source>
        <dbReference type="EMBL" id="GAA4452475.1"/>
    </source>
</evidence>
<feature type="transmembrane region" description="Helical" evidence="1">
    <location>
        <begin position="12"/>
        <end position="43"/>
    </location>
</feature>
<keyword evidence="1" id="KW-0812">Transmembrane</keyword>
<dbReference type="EMBL" id="BAABEZ010000014">
    <property type="protein sequence ID" value="GAA4452475.1"/>
    <property type="molecule type" value="Genomic_DNA"/>
</dbReference>
<comment type="caution">
    <text evidence="2">The sequence shown here is derived from an EMBL/GenBank/DDBJ whole genome shotgun (WGS) entry which is preliminary data.</text>
</comment>
<keyword evidence="3" id="KW-1185">Reference proteome</keyword>
<organism evidence="2 3">
    <name type="scientific">Rurimicrobium arvi</name>
    <dbReference type="NCBI Taxonomy" id="2049916"/>
    <lineage>
        <taxon>Bacteria</taxon>
        <taxon>Pseudomonadati</taxon>
        <taxon>Bacteroidota</taxon>
        <taxon>Chitinophagia</taxon>
        <taxon>Chitinophagales</taxon>
        <taxon>Chitinophagaceae</taxon>
        <taxon>Rurimicrobium</taxon>
    </lineage>
</organism>
<feature type="transmembrane region" description="Helical" evidence="1">
    <location>
        <begin position="55"/>
        <end position="72"/>
    </location>
</feature>
<evidence type="ECO:0000256" key="1">
    <source>
        <dbReference type="SAM" id="Phobius"/>
    </source>
</evidence>
<sequence length="115" mass="13243">MKTLFTFWPEWYFLTLIGMTLIPWPGWSAWSMLLLSLAAVFLLQTRFRNTLTGGLLVFGLAFCLLLLDTQIMNALVSKQTWDVAPLYLGIFAILINLLTIAALRKMAIRYRVVNW</sequence>
<accession>A0ABP8MLP8</accession>